<dbReference type="PANTHER" id="PTHR15974">
    <property type="entry name" value="CYTOKINE-LIKE PROTEIN 1"/>
    <property type="match status" value="1"/>
</dbReference>
<dbReference type="Ensembl" id="ENSXETT00000103813">
    <property type="protein sequence ID" value="ENSXETP00000099552"/>
    <property type="gene ID" value="ENSXETG00000032408"/>
</dbReference>
<dbReference type="AlphaFoldDB" id="A0A6I8SPE0"/>
<accession>A0A6I8SPE0</accession>
<reference evidence="1" key="2">
    <citation type="submission" date="2020-05" db="UniProtKB">
        <authorList>
            <consortium name="Ensembl"/>
        </authorList>
    </citation>
    <scope>IDENTIFICATION</scope>
</reference>
<proteinExistence type="predicted"/>
<dbReference type="PANTHER" id="PTHR15974:SF0">
    <property type="entry name" value="CYTOKINE-LIKE PROTEIN 1"/>
    <property type="match status" value="1"/>
</dbReference>
<name>A0A6I8SPE0_XENTR</name>
<sequence>MCPLISREQGCPVGAAKLQTIMKLLLSLLALSLLFLFAFSAPPTCYSRVFSLSKEITDSFQRIQKAAPPGPCLDALPTLYLDIHNSCVMTKLRTFISAPRCGRMPRVEALKKRVRNLYNIMNSICKRVFICLICFTPSLFSLTYNKHVIAYFLFQDLVFFTDDCEALEMPLSVFHPVTEPSR</sequence>
<dbReference type="InterPro" id="IPR029253">
    <property type="entry name" value="CYTL1"/>
</dbReference>
<protein>
    <submittedName>
        <fullName evidence="1">Cytokine like 1</fullName>
    </submittedName>
</protein>
<dbReference type="InParanoid" id="A0A6I8SPE0"/>
<dbReference type="GeneTree" id="ENSGT00390000016221"/>
<gene>
    <name evidence="1" type="primary">cytl1</name>
</gene>
<dbReference type="Bgee" id="ENSXETG00000032408">
    <property type="expression patterns" value="Expressed in brain and 2 other cell types or tissues"/>
</dbReference>
<evidence type="ECO:0000313" key="1">
    <source>
        <dbReference type="Ensembl" id="ENSXETP00000099552"/>
    </source>
</evidence>
<dbReference type="Pfam" id="PF15153">
    <property type="entry name" value="CYTL1"/>
    <property type="match status" value="1"/>
</dbReference>
<organism evidence="1">
    <name type="scientific">Xenopus tropicalis</name>
    <name type="common">Western clawed frog</name>
    <name type="synonym">Silurana tropicalis</name>
    <dbReference type="NCBI Taxonomy" id="8364"/>
    <lineage>
        <taxon>Eukaryota</taxon>
        <taxon>Metazoa</taxon>
        <taxon>Chordata</taxon>
        <taxon>Craniata</taxon>
        <taxon>Vertebrata</taxon>
        <taxon>Euteleostomi</taxon>
        <taxon>Amphibia</taxon>
        <taxon>Batrachia</taxon>
        <taxon>Anura</taxon>
        <taxon>Pipoidea</taxon>
        <taxon>Pipidae</taxon>
        <taxon>Xenopodinae</taxon>
        <taxon>Xenopus</taxon>
        <taxon>Silurana</taxon>
    </lineage>
</organism>
<dbReference type="FunCoup" id="A0A6I8SPE0">
    <property type="interactions" value="183"/>
</dbReference>
<reference evidence="1" key="1">
    <citation type="journal article" date="2010" name="Science">
        <title>The genome of the Western clawed frog Xenopus tropicalis.</title>
        <authorList>
            <person name="Hellsten U."/>
            <person name="Harland R.M."/>
            <person name="Gilchrist M.J."/>
            <person name="Hendrix D."/>
            <person name="Jurka J."/>
            <person name="Kapitonov V."/>
            <person name="Ovcharenko I."/>
            <person name="Putnam N.H."/>
            <person name="Shu S."/>
            <person name="Taher L."/>
            <person name="Blitz I.L."/>
            <person name="Blumberg B."/>
            <person name="Dichmann D.S."/>
            <person name="Dubchak I."/>
            <person name="Amaya E."/>
            <person name="Detter J.C."/>
            <person name="Fletcher R."/>
            <person name="Gerhard D.S."/>
            <person name="Goodstein D."/>
            <person name="Graves T."/>
            <person name="Grigoriev I.V."/>
            <person name="Grimwood J."/>
            <person name="Kawashima T."/>
            <person name="Lindquist E."/>
            <person name="Lucas S.M."/>
            <person name="Mead P.E."/>
            <person name="Mitros T."/>
            <person name="Ogino H."/>
            <person name="Ohta Y."/>
            <person name="Poliakov A.V."/>
            <person name="Pollet N."/>
            <person name="Robert J."/>
            <person name="Salamov A."/>
            <person name="Sater A.K."/>
            <person name="Schmutz J."/>
            <person name="Terry A."/>
            <person name="Vize P.D."/>
            <person name="Warren W.C."/>
            <person name="Wells D."/>
            <person name="Wills A."/>
            <person name="Wilson R.K."/>
            <person name="Zimmerman L.B."/>
            <person name="Zorn A.M."/>
            <person name="Grainger R."/>
            <person name="Grammer T."/>
            <person name="Khokha M.K."/>
            <person name="Richardson P.M."/>
            <person name="Rokhsar D.S."/>
        </authorList>
    </citation>
    <scope>NUCLEOTIDE SEQUENCE [LARGE SCALE GENOMIC DNA]</scope>
    <source>
        <strain evidence="1">Nigerian</strain>
    </source>
</reference>